<dbReference type="EMBL" id="CP019343">
    <property type="protein sequence ID" value="ARN75168.1"/>
    <property type="molecule type" value="Genomic_DNA"/>
</dbReference>
<dbReference type="InterPro" id="IPR015947">
    <property type="entry name" value="PUA-like_sf"/>
</dbReference>
<gene>
    <name evidence="2" type="ORF">BST96_14215</name>
</gene>
<dbReference type="Gene3D" id="2.30.130.40">
    <property type="entry name" value="LON domain-like"/>
    <property type="match status" value="1"/>
</dbReference>
<dbReference type="InterPro" id="IPR046336">
    <property type="entry name" value="Lon_prtase_N_sf"/>
</dbReference>
<dbReference type="InterPro" id="IPR003111">
    <property type="entry name" value="Lon_prtase_N"/>
</dbReference>
<dbReference type="Proteomes" id="UP000193450">
    <property type="component" value="Chromosome"/>
</dbReference>
<dbReference type="KEGG" id="osg:BST96_14215"/>
<dbReference type="SUPFAM" id="SSF88697">
    <property type="entry name" value="PUA domain-like"/>
    <property type="match status" value="1"/>
</dbReference>
<evidence type="ECO:0000313" key="2">
    <source>
        <dbReference type="EMBL" id="ARN75168.1"/>
    </source>
</evidence>
<dbReference type="Pfam" id="PF02190">
    <property type="entry name" value="LON_substr_bdg"/>
    <property type="match status" value="1"/>
</dbReference>
<keyword evidence="3" id="KW-1185">Reference proteome</keyword>
<organism evidence="2 3">
    <name type="scientific">Oceanicoccus sagamiensis</name>
    <dbReference type="NCBI Taxonomy" id="716816"/>
    <lineage>
        <taxon>Bacteria</taxon>
        <taxon>Pseudomonadati</taxon>
        <taxon>Pseudomonadota</taxon>
        <taxon>Gammaproteobacteria</taxon>
        <taxon>Cellvibrionales</taxon>
        <taxon>Spongiibacteraceae</taxon>
        <taxon>Oceanicoccus</taxon>
    </lineage>
</organism>
<dbReference type="PROSITE" id="PS51787">
    <property type="entry name" value="LON_N"/>
    <property type="match status" value="1"/>
</dbReference>
<protein>
    <recommendedName>
        <fullName evidence="1">Lon N-terminal domain-containing protein</fullName>
    </recommendedName>
</protein>
<dbReference type="PANTHER" id="PTHR46732">
    <property type="entry name" value="ATP-DEPENDENT PROTEASE LA (LON) DOMAIN PROTEIN"/>
    <property type="match status" value="1"/>
</dbReference>
<evidence type="ECO:0000259" key="1">
    <source>
        <dbReference type="PROSITE" id="PS51787"/>
    </source>
</evidence>
<dbReference type="SMART" id="SM00464">
    <property type="entry name" value="LON"/>
    <property type="match status" value="1"/>
</dbReference>
<dbReference type="STRING" id="716816.BST96_14215"/>
<proteinExistence type="predicted"/>
<dbReference type="AlphaFoldDB" id="A0A1X9NAV0"/>
<sequence>MNTITVALFPIPNAVNFPGVPCPLHVFEPRYRKMVKHCLDNDMLMGVCHTEKILHSNKKQQTLEDTLNSNQSTYKPCTVFSAGKVEILEELEDGRMAIMVDMAQRLELQQEVQTLPFGIWQCTPVQDSPVEDHASLEQLKKDLLAQLLVVTQESPDAQDILNGEYWNTISATEFSFAINGLLGMDASLKQHLLEMTVAEDRLNYLLALINNSE</sequence>
<name>A0A1X9NAV0_9GAMM</name>
<dbReference type="RefSeq" id="WP_169714004.1">
    <property type="nucleotide sequence ID" value="NZ_CP019343.1"/>
</dbReference>
<feature type="domain" description="Lon N-terminal" evidence="1">
    <location>
        <begin position="6"/>
        <end position="213"/>
    </location>
</feature>
<dbReference type="PANTHER" id="PTHR46732:SF8">
    <property type="entry name" value="ATP-DEPENDENT PROTEASE LA (LON) DOMAIN PROTEIN"/>
    <property type="match status" value="1"/>
</dbReference>
<evidence type="ECO:0000313" key="3">
    <source>
        <dbReference type="Proteomes" id="UP000193450"/>
    </source>
</evidence>
<accession>A0A1X9NAV0</accession>
<reference evidence="2 3" key="1">
    <citation type="submission" date="2016-11" db="EMBL/GenBank/DDBJ databases">
        <title>Trade-off between light-utilization and light-protection in marine flavobacteria.</title>
        <authorList>
            <person name="Kumagai Y."/>
        </authorList>
    </citation>
    <scope>NUCLEOTIDE SEQUENCE [LARGE SCALE GENOMIC DNA]</scope>
    <source>
        <strain evidence="2 3">NBRC 107125</strain>
    </source>
</reference>